<reference evidence="2 3" key="1">
    <citation type="submission" date="2024-02" db="EMBL/GenBank/DDBJ databases">
        <title>de novo genome assembly of Solanum bulbocastanum strain 11H21.</title>
        <authorList>
            <person name="Hosaka A.J."/>
        </authorList>
    </citation>
    <scope>NUCLEOTIDE SEQUENCE [LARGE SCALE GENOMIC DNA]</scope>
    <source>
        <tissue evidence="2">Young leaves</tissue>
    </source>
</reference>
<evidence type="ECO:0000256" key="1">
    <source>
        <dbReference type="SAM" id="MobiDB-lite"/>
    </source>
</evidence>
<accession>A0AAN8Y9X5</accession>
<dbReference type="AlphaFoldDB" id="A0AAN8Y9X5"/>
<name>A0AAN8Y9X5_SOLBU</name>
<feature type="compositionally biased region" description="Polar residues" evidence="1">
    <location>
        <begin position="1"/>
        <end position="12"/>
    </location>
</feature>
<evidence type="ECO:0000313" key="2">
    <source>
        <dbReference type="EMBL" id="KAK6784767.1"/>
    </source>
</evidence>
<sequence length="67" mass="7594">MILGISQISGKQNKVEQNKEEQNKGKIQVKEVSNVKKLKKRCVDSASTSKKIVDCDDDFEDLPPQFQ</sequence>
<dbReference type="EMBL" id="JBANQN010000007">
    <property type="protein sequence ID" value="KAK6784767.1"/>
    <property type="molecule type" value="Genomic_DNA"/>
</dbReference>
<comment type="caution">
    <text evidence="2">The sequence shown here is derived from an EMBL/GenBank/DDBJ whole genome shotgun (WGS) entry which is preliminary data.</text>
</comment>
<feature type="region of interest" description="Disordered" evidence="1">
    <location>
        <begin position="1"/>
        <end position="25"/>
    </location>
</feature>
<dbReference type="Proteomes" id="UP001371456">
    <property type="component" value="Unassembled WGS sequence"/>
</dbReference>
<gene>
    <name evidence="2" type="ORF">RDI58_018222</name>
</gene>
<evidence type="ECO:0000313" key="3">
    <source>
        <dbReference type="Proteomes" id="UP001371456"/>
    </source>
</evidence>
<keyword evidence="3" id="KW-1185">Reference proteome</keyword>
<organism evidence="2 3">
    <name type="scientific">Solanum bulbocastanum</name>
    <name type="common">Wild potato</name>
    <dbReference type="NCBI Taxonomy" id="147425"/>
    <lineage>
        <taxon>Eukaryota</taxon>
        <taxon>Viridiplantae</taxon>
        <taxon>Streptophyta</taxon>
        <taxon>Embryophyta</taxon>
        <taxon>Tracheophyta</taxon>
        <taxon>Spermatophyta</taxon>
        <taxon>Magnoliopsida</taxon>
        <taxon>eudicotyledons</taxon>
        <taxon>Gunneridae</taxon>
        <taxon>Pentapetalae</taxon>
        <taxon>asterids</taxon>
        <taxon>lamiids</taxon>
        <taxon>Solanales</taxon>
        <taxon>Solanaceae</taxon>
        <taxon>Solanoideae</taxon>
        <taxon>Solaneae</taxon>
        <taxon>Solanum</taxon>
    </lineage>
</organism>
<feature type="compositionally biased region" description="Basic and acidic residues" evidence="1">
    <location>
        <begin position="13"/>
        <end position="24"/>
    </location>
</feature>
<protein>
    <submittedName>
        <fullName evidence="2">Uncharacterized protein</fullName>
    </submittedName>
</protein>
<proteinExistence type="predicted"/>